<comment type="similarity">
    <text evidence="1">Belongs to the thioesterase PaaI family.</text>
</comment>
<evidence type="ECO:0000256" key="1">
    <source>
        <dbReference type="ARBA" id="ARBA00008324"/>
    </source>
</evidence>
<dbReference type="GO" id="GO:0047617">
    <property type="term" value="F:fatty acyl-CoA hydrolase activity"/>
    <property type="evidence" value="ECO:0007669"/>
    <property type="project" value="InterPro"/>
</dbReference>
<proteinExistence type="inferred from homology"/>
<organism evidence="4 5">
    <name type="scientific">Abyssobacteria bacterium (strain SURF_5)</name>
    <dbReference type="NCBI Taxonomy" id="2093360"/>
    <lineage>
        <taxon>Bacteria</taxon>
        <taxon>Pseudomonadati</taxon>
        <taxon>Candidatus Hydrogenedentota</taxon>
        <taxon>Candidatus Abyssobacteria</taxon>
    </lineage>
</organism>
<dbReference type="SUPFAM" id="SSF54637">
    <property type="entry name" value="Thioesterase/thiol ester dehydrase-isomerase"/>
    <property type="match status" value="1"/>
</dbReference>
<accession>A0A3A4NPU7</accession>
<keyword evidence="2" id="KW-0378">Hydrolase</keyword>
<dbReference type="PANTHER" id="PTHR21660">
    <property type="entry name" value="THIOESTERASE SUPERFAMILY MEMBER-RELATED"/>
    <property type="match status" value="1"/>
</dbReference>
<feature type="domain" description="Thioesterase" evidence="3">
    <location>
        <begin position="62"/>
        <end position="138"/>
    </location>
</feature>
<sequence length="164" mass="17898">MGLGNDKDETNPMVEVFRAMIGRKIDGGPPFTTWLDGRIVSCNPGEMEILYTVRPEMANPTGLLHGGMQAAMIDDLIGMTSTTLGEEGFMLTIDLHVNFLGKVKVGQTIKARAKIIRSGRQIAHAICEIIDDEGTVVARGESNLLKTGYVSQYQARTDKSADKR</sequence>
<dbReference type="NCBIfam" id="TIGR00369">
    <property type="entry name" value="unchar_dom_1"/>
    <property type="match status" value="1"/>
</dbReference>
<dbReference type="Proteomes" id="UP000265882">
    <property type="component" value="Unassembled WGS sequence"/>
</dbReference>
<evidence type="ECO:0000259" key="3">
    <source>
        <dbReference type="Pfam" id="PF03061"/>
    </source>
</evidence>
<dbReference type="InterPro" id="IPR039298">
    <property type="entry name" value="ACOT13"/>
</dbReference>
<evidence type="ECO:0000313" key="4">
    <source>
        <dbReference type="EMBL" id="RJP17804.1"/>
    </source>
</evidence>
<dbReference type="InterPro" id="IPR029069">
    <property type="entry name" value="HotDog_dom_sf"/>
</dbReference>
<dbReference type="InterPro" id="IPR003736">
    <property type="entry name" value="PAAI_dom"/>
</dbReference>
<reference evidence="4 5" key="1">
    <citation type="journal article" date="2017" name="ISME J.">
        <title>Energy and carbon metabolisms in a deep terrestrial subsurface fluid microbial community.</title>
        <authorList>
            <person name="Momper L."/>
            <person name="Jungbluth S.P."/>
            <person name="Lee M.D."/>
            <person name="Amend J.P."/>
        </authorList>
    </citation>
    <scope>NUCLEOTIDE SEQUENCE [LARGE SCALE GENOMIC DNA]</scope>
    <source>
        <strain evidence="4">SURF_5</strain>
    </source>
</reference>
<dbReference type="CDD" id="cd03443">
    <property type="entry name" value="PaaI_thioesterase"/>
    <property type="match status" value="1"/>
</dbReference>
<comment type="caution">
    <text evidence="4">The sequence shown here is derived from an EMBL/GenBank/DDBJ whole genome shotgun (WGS) entry which is preliminary data.</text>
</comment>
<dbReference type="PANTHER" id="PTHR21660:SF1">
    <property type="entry name" value="ACYL-COENZYME A THIOESTERASE 13"/>
    <property type="match status" value="1"/>
</dbReference>
<evidence type="ECO:0000313" key="5">
    <source>
        <dbReference type="Proteomes" id="UP000265882"/>
    </source>
</evidence>
<gene>
    <name evidence="4" type="ORF">C4520_15655</name>
</gene>
<name>A0A3A4NPU7_ABYX5</name>
<evidence type="ECO:0000256" key="2">
    <source>
        <dbReference type="ARBA" id="ARBA00022801"/>
    </source>
</evidence>
<dbReference type="AlphaFoldDB" id="A0A3A4NPU7"/>
<dbReference type="Pfam" id="PF03061">
    <property type="entry name" value="4HBT"/>
    <property type="match status" value="1"/>
</dbReference>
<dbReference type="EMBL" id="QZKU01000110">
    <property type="protein sequence ID" value="RJP17804.1"/>
    <property type="molecule type" value="Genomic_DNA"/>
</dbReference>
<protein>
    <submittedName>
        <fullName evidence="4">PaaI family thioesterase</fullName>
    </submittedName>
</protein>
<dbReference type="InterPro" id="IPR006683">
    <property type="entry name" value="Thioestr_dom"/>
</dbReference>
<dbReference type="Gene3D" id="3.10.129.10">
    <property type="entry name" value="Hotdog Thioesterase"/>
    <property type="match status" value="1"/>
</dbReference>